<dbReference type="STRING" id="1834516.BL253_10195"/>
<dbReference type="SUPFAM" id="SSF54211">
    <property type="entry name" value="Ribosomal protein S5 domain 2-like"/>
    <property type="match status" value="1"/>
</dbReference>
<dbReference type="PANTHER" id="PTHR32039:SF7">
    <property type="entry name" value="COMPETENCE PROTEIN COMM"/>
    <property type="match status" value="1"/>
</dbReference>
<evidence type="ECO:0000259" key="2">
    <source>
        <dbReference type="SMART" id="SM00382"/>
    </source>
</evidence>
<dbReference type="InterPro" id="IPR020568">
    <property type="entry name" value="Ribosomal_Su5_D2-typ_SF"/>
</dbReference>
<protein>
    <submittedName>
        <fullName evidence="3">Mg chelatase-like protein</fullName>
    </submittedName>
</protein>
<dbReference type="RefSeq" id="WP_076815838.1">
    <property type="nucleotide sequence ID" value="NZ_MOMC01000017.1"/>
</dbReference>
<dbReference type="PANTHER" id="PTHR32039">
    <property type="entry name" value="MAGNESIUM-CHELATASE SUBUNIT CHLI"/>
    <property type="match status" value="1"/>
</dbReference>
<dbReference type="InterPro" id="IPR027417">
    <property type="entry name" value="P-loop_NTPase"/>
</dbReference>
<dbReference type="Pfam" id="PF13335">
    <property type="entry name" value="Mg_chelatase_C"/>
    <property type="match status" value="1"/>
</dbReference>
<evidence type="ECO:0000256" key="1">
    <source>
        <dbReference type="SAM" id="MobiDB-lite"/>
    </source>
</evidence>
<feature type="compositionally biased region" description="Basic and acidic residues" evidence="1">
    <location>
        <begin position="200"/>
        <end position="216"/>
    </location>
</feature>
<sequence>MALARTLAVAVVGVEGHLVEVEAHLSGGLPGLALIGLPDAALAEARDRVRAAVLNSGQKWPDERITVGLFPATLPKSGSSFDLAVALAILAAAGVVPLPDPRRRVMLGELALDGRLRPVRGVLPAVLAAVDAGVSRVVVPARNAAEAALVPGAEVEPVPDLRSAIGLLRGQYEPEPAPATVGGTASLLAGLPDRLADLRDHDLPDRLRRSGRDPVRKLRRSGGNPGFGGNPGRARPDETDLDLADVAGQSRGRLAVEVAAAGGHHLYMQGPPGGGKTMLAERLPGLLPDLDLEAAIEVTAVHSVAGVLPSDTPLVSRPPYRSPHHSATPAALVGAGTTVIRPGLACQAHRGVLFLDEAPEFGRTALDALRQPLESGMIEIARARMTTRFPARFLLVLAANPCPCAKAGVRGENACECPSMVRRRYQARLSGPLLDRIDLQVELGSPSRAELRADVGSAESSALVAERVAQARAAMAARLHGMPWRTNAEVPGATLRRLWPLSPSVTFAADRAYETGSLTARGLDRVLRVAWTLADLRGLDRPGGTELGLALSLRIPGREA</sequence>
<dbReference type="InterPro" id="IPR025158">
    <property type="entry name" value="Mg_chelat-rel_C"/>
</dbReference>
<dbReference type="OrthoDB" id="9813147at2"/>
<dbReference type="InterPro" id="IPR003593">
    <property type="entry name" value="AAA+_ATPase"/>
</dbReference>
<accession>A0A1V2IDG7</accession>
<dbReference type="EMBL" id="MOMC01000017">
    <property type="protein sequence ID" value="ONH31232.1"/>
    <property type="molecule type" value="Genomic_DNA"/>
</dbReference>
<keyword evidence="4" id="KW-1185">Reference proteome</keyword>
<comment type="caution">
    <text evidence="3">The sequence shown here is derived from an EMBL/GenBank/DDBJ whole genome shotgun (WGS) entry which is preliminary data.</text>
</comment>
<feature type="domain" description="AAA+ ATPase" evidence="2">
    <location>
        <begin position="262"/>
        <end position="447"/>
    </location>
</feature>
<dbReference type="Pfam" id="PF01078">
    <property type="entry name" value="Mg_chelatase"/>
    <property type="match status" value="1"/>
</dbReference>
<name>A0A1V2IDG7_9ACTN</name>
<dbReference type="InterPro" id="IPR045006">
    <property type="entry name" value="CHLI-like"/>
</dbReference>
<dbReference type="Pfam" id="PF13541">
    <property type="entry name" value="ChlI"/>
    <property type="match status" value="1"/>
</dbReference>
<dbReference type="AlphaFoldDB" id="A0A1V2IDG7"/>
<evidence type="ECO:0000313" key="4">
    <source>
        <dbReference type="Proteomes" id="UP000188929"/>
    </source>
</evidence>
<dbReference type="InterPro" id="IPR000523">
    <property type="entry name" value="Mg_chelatse_chII-like_cat_dom"/>
</dbReference>
<dbReference type="Gene3D" id="3.40.50.300">
    <property type="entry name" value="P-loop containing nucleotide triphosphate hydrolases"/>
    <property type="match status" value="1"/>
</dbReference>
<gene>
    <name evidence="3" type="ORF">BL253_10195</name>
</gene>
<feature type="region of interest" description="Disordered" evidence="1">
    <location>
        <begin position="200"/>
        <end position="239"/>
    </location>
</feature>
<dbReference type="SMART" id="SM00382">
    <property type="entry name" value="AAA"/>
    <property type="match status" value="1"/>
</dbReference>
<proteinExistence type="predicted"/>
<evidence type="ECO:0000313" key="3">
    <source>
        <dbReference type="EMBL" id="ONH31232.1"/>
    </source>
</evidence>
<dbReference type="SUPFAM" id="SSF52540">
    <property type="entry name" value="P-loop containing nucleoside triphosphate hydrolases"/>
    <property type="match status" value="1"/>
</dbReference>
<dbReference type="Proteomes" id="UP000188929">
    <property type="component" value="Unassembled WGS sequence"/>
</dbReference>
<dbReference type="Gene3D" id="3.30.230.10">
    <property type="match status" value="1"/>
</dbReference>
<organism evidence="3 4">
    <name type="scientific">Pseudofrankia asymbiotica</name>
    <dbReference type="NCBI Taxonomy" id="1834516"/>
    <lineage>
        <taxon>Bacteria</taxon>
        <taxon>Bacillati</taxon>
        <taxon>Actinomycetota</taxon>
        <taxon>Actinomycetes</taxon>
        <taxon>Frankiales</taxon>
        <taxon>Frankiaceae</taxon>
        <taxon>Pseudofrankia</taxon>
    </lineage>
</organism>
<dbReference type="InterPro" id="IPR014721">
    <property type="entry name" value="Ribsml_uS5_D2-typ_fold_subgr"/>
</dbReference>
<reference evidence="4" key="1">
    <citation type="submission" date="2016-10" db="EMBL/GenBank/DDBJ databases">
        <title>Frankia sp. NRRL B-16386 Genome sequencing.</title>
        <authorList>
            <person name="Ghodhbane-Gtari F."/>
            <person name="Swanson E."/>
            <person name="Gueddou A."/>
            <person name="Hezbri K."/>
            <person name="Ktari K."/>
            <person name="Nouioui I."/>
            <person name="Morris K."/>
            <person name="Simpson S."/>
            <person name="Abebe-Akele F."/>
            <person name="Thomas K."/>
            <person name="Gtari M."/>
            <person name="Tisa L.S."/>
        </authorList>
    </citation>
    <scope>NUCLEOTIDE SEQUENCE [LARGE SCALE GENOMIC DNA]</scope>
    <source>
        <strain evidence="4">NRRL B-16386</strain>
    </source>
</reference>
<dbReference type="GO" id="GO:0005524">
    <property type="term" value="F:ATP binding"/>
    <property type="evidence" value="ECO:0007669"/>
    <property type="project" value="InterPro"/>
</dbReference>